<evidence type="ECO:0000256" key="1">
    <source>
        <dbReference type="SAM" id="Phobius"/>
    </source>
</evidence>
<keyword evidence="1" id="KW-1133">Transmembrane helix</keyword>
<gene>
    <name evidence="2" type="ORF">SAMN05421848_2085</name>
</gene>
<feature type="transmembrane region" description="Helical" evidence="1">
    <location>
        <begin position="6"/>
        <end position="28"/>
    </location>
</feature>
<protein>
    <submittedName>
        <fullName evidence="2">Uncharacterized protein</fullName>
    </submittedName>
</protein>
<name>A0A1I1KU20_9GAMM</name>
<sequence length="54" mass="5754">MQTLWMDWLFIAGLILLPVGAGMVIMGIYVRTFRAVLVGVGLLLVAAVILLAGP</sequence>
<proteinExistence type="predicted"/>
<evidence type="ECO:0000313" key="3">
    <source>
        <dbReference type="Proteomes" id="UP000199046"/>
    </source>
</evidence>
<dbReference type="EMBL" id="FOLY01000004">
    <property type="protein sequence ID" value="SFC62218.1"/>
    <property type="molecule type" value="Genomic_DNA"/>
</dbReference>
<accession>A0A1I1KU20</accession>
<keyword evidence="1" id="KW-0812">Transmembrane</keyword>
<dbReference type="Proteomes" id="UP000199046">
    <property type="component" value="Unassembled WGS sequence"/>
</dbReference>
<dbReference type="AlphaFoldDB" id="A0A1I1KU20"/>
<organism evidence="2 3">
    <name type="scientific">Kushneria avicenniae</name>
    <dbReference type="NCBI Taxonomy" id="402385"/>
    <lineage>
        <taxon>Bacteria</taxon>
        <taxon>Pseudomonadati</taxon>
        <taxon>Pseudomonadota</taxon>
        <taxon>Gammaproteobacteria</taxon>
        <taxon>Oceanospirillales</taxon>
        <taxon>Halomonadaceae</taxon>
        <taxon>Kushneria</taxon>
    </lineage>
</organism>
<feature type="transmembrane region" description="Helical" evidence="1">
    <location>
        <begin position="35"/>
        <end position="53"/>
    </location>
</feature>
<keyword evidence="1" id="KW-0472">Membrane</keyword>
<dbReference type="STRING" id="402385.SAMN05421848_2085"/>
<reference evidence="3" key="1">
    <citation type="submission" date="2016-10" db="EMBL/GenBank/DDBJ databases">
        <authorList>
            <person name="Varghese N."/>
            <person name="Submissions S."/>
        </authorList>
    </citation>
    <scope>NUCLEOTIDE SEQUENCE [LARGE SCALE GENOMIC DNA]</scope>
    <source>
        <strain evidence="3">DSM 23439</strain>
    </source>
</reference>
<keyword evidence="3" id="KW-1185">Reference proteome</keyword>
<evidence type="ECO:0000313" key="2">
    <source>
        <dbReference type="EMBL" id="SFC62218.1"/>
    </source>
</evidence>
<dbReference type="RefSeq" id="WP_175489668.1">
    <property type="nucleotide sequence ID" value="NZ_FOLY01000004.1"/>
</dbReference>